<organism evidence="1 2">
    <name type="scientific">Dothistroma septosporum (strain NZE10 / CBS 128990)</name>
    <name type="common">Red band needle blight fungus</name>
    <name type="synonym">Mycosphaerella pini</name>
    <dbReference type="NCBI Taxonomy" id="675120"/>
    <lineage>
        <taxon>Eukaryota</taxon>
        <taxon>Fungi</taxon>
        <taxon>Dikarya</taxon>
        <taxon>Ascomycota</taxon>
        <taxon>Pezizomycotina</taxon>
        <taxon>Dothideomycetes</taxon>
        <taxon>Dothideomycetidae</taxon>
        <taxon>Mycosphaerellales</taxon>
        <taxon>Mycosphaerellaceae</taxon>
        <taxon>Dothistroma</taxon>
    </lineage>
</organism>
<dbReference type="Gene3D" id="3.90.180.10">
    <property type="entry name" value="Medium-chain alcohol dehydrogenases, catalytic domain"/>
    <property type="match status" value="1"/>
</dbReference>
<proteinExistence type="predicted"/>
<sequence length="323" mass="35008">MTTIIQQLKLLRMAPTAKQKTNTIYQFPSYHHKVSASDPHPSQHAISPNHSLSEVRLKVLAVRIHRIVRSRASGTHYSTSTLPHIPVIDGVVTDPSGKLVYFASMQIGTLASHVNMPKHAVWPLQQGVGPVQVAASINPAMTRTTGLRKGFTYLILGATSASGGLAVTLARALGAGTVIRAARNEVALQALGLDRLIVIKEIVEDTDFTSLEDVDVVLDYVYGPLALHLFQSLKTPKSVQYVHIGSLSGTMKVAVPGEILRSKDLTIRGSGQGAWAMEAFVQTIEELLLYVPSLPEQEVEVSKFGDLEEGWGYSGPKKLDFVS</sequence>
<accession>N1Q0V5</accession>
<dbReference type="HOGENOM" id="CLU_026673_7_0_1"/>
<dbReference type="eggNOG" id="ENOG502SIN0">
    <property type="taxonomic scope" value="Eukaryota"/>
</dbReference>
<dbReference type="SUPFAM" id="SSF51735">
    <property type="entry name" value="NAD(P)-binding Rossmann-fold domains"/>
    <property type="match status" value="1"/>
</dbReference>
<dbReference type="Gene3D" id="3.40.50.720">
    <property type="entry name" value="NAD(P)-binding Rossmann-like Domain"/>
    <property type="match status" value="1"/>
</dbReference>
<dbReference type="OrthoDB" id="809632at2759"/>
<gene>
    <name evidence="1" type="ORF">DOTSEDRAFT_60584</name>
</gene>
<keyword evidence="2" id="KW-1185">Reference proteome</keyword>
<dbReference type="PANTHER" id="PTHR43677">
    <property type="entry name" value="SHORT-CHAIN DEHYDROGENASE/REDUCTASE"/>
    <property type="match status" value="1"/>
</dbReference>
<dbReference type="InterPro" id="IPR036291">
    <property type="entry name" value="NAD(P)-bd_dom_sf"/>
</dbReference>
<dbReference type="Proteomes" id="UP000016933">
    <property type="component" value="Unassembled WGS sequence"/>
</dbReference>
<protein>
    <recommendedName>
        <fullName evidence="3">Enoyl reductase (ER) domain-containing protein</fullName>
    </recommendedName>
</protein>
<dbReference type="AlphaFoldDB" id="N1Q0V5"/>
<reference evidence="2" key="1">
    <citation type="journal article" date="2012" name="PLoS Genet.">
        <title>The genomes of the fungal plant pathogens Cladosporium fulvum and Dothistroma septosporum reveal adaptation to different hosts and lifestyles but also signatures of common ancestry.</title>
        <authorList>
            <person name="de Wit P.J.G.M."/>
            <person name="van der Burgt A."/>
            <person name="Oekmen B."/>
            <person name="Stergiopoulos I."/>
            <person name="Abd-Elsalam K.A."/>
            <person name="Aerts A.L."/>
            <person name="Bahkali A.H."/>
            <person name="Beenen H.G."/>
            <person name="Chettri P."/>
            <person name="Cox M.P."/>
            <person name="Datema E."/>
            <person name="de Vries R.P."/>
            <person name="Dhillon B."/>
            <person name="Ganley A.R."/>
            <person name="Griffiths S.A."/>
            <person name="Guo Y."/>
            <person name="Hamelin R.C."/>
            <person name="Henrissat B."/>
            <person name="Kabir M.S."/>
            <person name="Jashni M.K."/>
            <person name="Kema G."/>
            <person name="Klaubauf S."/>
            <person name="Lapidus A."/>
            <person name="Levasseur A."/>
            <person name="Lindquist E."/>
            <person name="Mehrabi R."/>
            <person name="Ohm R.A."/>
            <person name="Owen T.J."/>
            <person name="Salamov A."/>
            <person name="Schwelm A."/>
            <person name="Schijlen E."/>
            <person name="Sun H."/>
            <person name="van den Burg H.A."/>
            <person name="van Ham R.C.H.J."/>
            <person name="Zhang S."/>
            <person name="Goodwin S.B."/>
            <person name="Grigoriev I.V."/>
            <person name="Collemare J."/>
            <person name="Bradshaw R.E."/>
        </authorList>
    </citation>
    <scope>NUCLEOTIDE SEQUENCE [LARGE SCALE GENOMIC DNA]</scope>
    <source>
        <strain evidence="2">NZE10 / CBS 128990</strain>
    </source>
</reference>
<dbReference type="EMBL" id="KB446536">
    <property type="protein sequence ID" value="EME48260.1"/>
    <property type="molecule type" value="Genomic_DNA"/>
</dbReference>
<evidence type="ECO:0000313" key="2">
    <source>
        <dbReference type="Proteomes" id="UP000016933"/>
    </source>
</evidence>
<dbReference type="InterPro" id="IPR051397">
    <property type="entry name" value="Zn-ADH-like_protein"/>
</dbReference>
<dbReference type="InterPro" id="IPR011032">
    <property type="entry name" value="GroES-like_sf"/>
</dbReference>
<evidence type="ECO:0000313" key="1">
    <source>
        <dbReference type="EMBL" id="EME48260.1"/>
    </source>
</evidence>
<dbReference type="OMA" id="VQYVHIG"/>
<evidence type="ECO:0008006" key="3">
    <source>
        <dbReference type="Google" id="ProtNLM"/>
    </source>
</evidence>
<dbReference type="GO" id="GO:0016491">
    <property type="term" value="F:oxidoreductase activity"/>
    <property type="evidence" value="ECO:0007669"/>
    <property type="project" value="TreeGrafter"/>
</dbReference>
<name>N1Q0V5_DOTSN</name>
<dbReference type="PANTHER" id="PTHR43677:SF11">
    <property type="entry name" value="ZINC-CONTAINING ALCOHOL DEHYDROGENASE"/>
    <property type="match status" value="1"/>
</dbReference>
<dbReference type="STRING" id="675120.N1Q0V5"/>
<dbReference type="SUPFAM" id="SSF50129">
    <property type="entry name" value="GroES-like"/>
    <property type="match status" value="1"/>
</dbReference>
<reference evidence="1 2" key="2">
    <citation type="journal article" date="2012" name="PLoS Pathog.">
        <title>Diverse lifestyles and strategies of plant pathogenesis encoded in the genomes of eighteen Dothideomycetes fungi.</title>
        <authorList>
            <person name="Ohm R.A."/>
            <person name="Feau N."/>
            <person name="Henrissat B."/>
            <person name="Schoch C.L."/>
            <person name="Horwitz B.A."/>
            <person name="Barry K.W."/>
            <person name="Condon B.J."/>
            <person name="Copeland A.C."/>
            <person name="Dhillon B."/>
            <person name="Glaser F."/>
            <person name="Hesse C.N."/>
            <person name="Kosti I."/>
            <person name="LaButti K."/>
            <person name="Lindquist E.A."/>
            <person name="Lucas S."/>
            <person name="Salamov A.A."/>
            <person name="Bradshaw R.E."/>
            <person name="Ciuffetti L."/>
            <person name="Hamelin R.C."/>
            <person name="Kema G.H.J."/>
            <person name="Lawrence C."/>
            <person name="Scott J.A."/>
            <person name="Spatafora J.W."/>
            <person name="Turgeon B.G."/>
            <person name="de Wit P.J.G.M."/>
            <person name="Zhong S."/>
            <person name="Goodwin S.B."/>
            <person name="Grigoriev I.V."/>
        </authorList>
    </citation>
    <scope>NUCLEOTIDE SEQUENCE [LARGE SCALE GENOMIC DNA]</scope>
    <source>
        <strain evidence="2">NZE10 / CBS 128990</strain>
    </source>
</reference>